<dbReference type="InterPro" id="IPR058627">
    <property type="entry name" value="MdtA-like_C"/>
</dbReference>
<dbReference type="EMBL" id="JBHSDU010000003">
    <property type="protein sequence ID" value="MFC4308836.1"/>
    <property type="molecule type" value="Genomic_DNA"/>
</dbReference>
<organism evidence="9 10">
    <name type="scientific">Steroidobacter flavus</name>
    <dbReference type="NCBI Taxonomy" id="1842136"/>
    <lineage>
        <taxon>Bacteria</taxon>
        <taxon>Pseudomonadati</taxon>
        <taxon>Pseudomonadota</taxon>
        <taxon>Gammaproteobacteria</taxon>
        <taxon>Steroidobacterales</taxon>
        <taxon>Steroidobacteraceae</taxon>
        <taxon>Steroidobacter</taxon>
    </lineage>
</organism>
<evidence type="ECO:0000259" key="7">
    <source>
        <dbReference type="Pfam" id="PF25944"/>
    </source>
</evidence>
<evidence type="ECO:0000256" key="4">
    <source>
        <dbReference type="SAM" id="SignalP"/>
    </source>
</evidence>
<gene>
    <name evidence="9" type="ORF">ACFPN2_07055</name>
</gene>
<evidence type="ECO:0000259" key="5">
    <source>
        <dbReference type="Pfam" id="PF25876"/>
    </source>
</evidence>
<dbReference type="Pfam" id="PF25944">
    <property type="entry name" value="Beta-barrel_RND"/>
    <property type="match status" value="1"/>
</dbReference>
<dbReference type="InterPro" id="IPR006143">
    <property type="entry name" value="RND_pump_MFP"/>
</dbReference>
<evidence type="ECO:0000259" key="6">
    <source>
        <dbReference type="Pfam" id="PF25917"/>
    </source>
</evidence>
<dbReference type="PANTHER" id="PTHR30158">
    <property type="entry name" value="ACRA/E-RELATED COMPONENT OF DRUG EFFLUX TRANSPORTER"/>
    <property type="match status" value="1"/>
</dbReference>
<evidence type="ECO:0000259" key="8">
    <source>
        <dbReference type="Pfam" id="PF25967"/>
    </source>
</evidence>
<evidence type="ECO:0000256" key="1">
    <source>
        <dbReference type="ARBA" id="ARBA00004519"/>
    </source>
</evidence>
<dbReference type="Proteomes" id="UP001595904">
    <property type="component" value="Unassembled WGS sequence"/>
</dbReference>
<dbReference type="InterPro" id="IPR058624">
    <property type="entry name" value="MdtA-like_HH"/>
</dbReference>
<keyword evidence="10" id="KW-1185">Reference proteome</keyword>
<dbReference type="Gene3D" id="2.40.30.170">
    <property type="match status" value="1"/>
</dbReference>
<dbReference type="PROSITE" id="PS51257">
    <property type="entry name" value="PROKAR_LIPOPROTEIN"/>
    <property type="match status" value="1"/>
</dbReference>
<dbReference type="InterPro" id="IPR058626">
    <property type="entry name" value="MdtA-like_b-barrel"/>
</dbReference>
<dbReference type="Gene3D" id="2.40.50.100">
    <property type="match status" value="1"/>
</dbReference>
<feature type="domain" description="Multidrug resistance protein MdtA-like C-terminal permuted SH3" evidence="8">
    <location>
        <begin position="304"/>
        <end position="366"/>
    </location>
</feature>
<evidence type="ECO:0000256" key="3">
    <source>
        <dbReference type="SAM" id="MobiDB-lite"/>
    </source>
</evidence>
<accession>A0ABV8SML0</accession>
<comment type="subcellular location">
    <subcellularLocation>
        <location evidence="1">Cell inner membrane</location>
        <topology evidence="1">Lipid-anchor</topology>
    </subcellularLocation>
</comment>
<reference evidence="10" key="1">
    <citation type="journal article" date="2019" name="Int. J. Syst. Evol. Microbiol.">
        <title>The Global Catalogue of Microorganisms (GCM) 10K type strain sequencing project: providing services to taxonomists for standard genome sequencing and annotation.</title>
        <authorList>
            <consortium name="The Broad Institute Genomics Platform"/>
            <consortium name="The Broad Institute Genome Sequencing Center for Infectious Disease"/>
            <person name="Wu L."/>
            <person name="Ma J."/>
        </authorList>
    </citation>
    <scope>NUCLEOTIDE SEQUENCE [LARGE SCALE GENOMIC DNA]</scope>
    <source>
        <strain evidence="10">CGMCC 1.10759</strain>
    </source>
</reference>
<feature type="region of interest" description="Disordered" evidence="3">
    <location>
        <begin position="375"/>
        <end position="394"/>
    </location>
</feature>
<dbReference type="RefSeq" id="WP_380595916.1">
    <property type="nucleotide sequence ID" value="NZ_JBHSDU010000003.1"/>
</dbReference>
<feature type="domain" description="Multidrug resistance protein MdtA-like beta-barrel" evidence="7">
    <location>
        <begin position="213"/>
        <end position="301"/>
    </location>
</feature>
<dbReference type="InterPro" id="IPR058625">
    <property type="entry name" value="MdtA-like_BSH"/>
</dbReference>
<feature type="domain" description="Multidrug resistance protein MdtA-like alpha-helical hairpin" evidence="5">
    <location>
        <begin position="107"/>
        <end position="176"/>
    </location>
</feature>
<dbReference type="Pfam" id="PF25917">
    <property type="entry name" value="BSH_RND"/>
    <property type="match status" value="1"/>
</dbReference>
<feature type="chain" id="PRO_5047342430" evidence="4">
    <location>
        <begin position="25"/>
        <end position="394"/>
    </location>
</feature>
<dbReference type="Pfam" id="PF25967">
    <property type="entry name" value="RND-MFP_C"/>
    <property type="match status" value="1"/>
</dbReference>
<comment type="similarity">
    <text evidence="2">Belongs to the membrane fusion protein (MFP) (TC 8.A.1) family.</text>
</comment>
<feature type="domain" description="Multidrug resistance protein MdtA-like barrel-sandwich hybrid" evidence="6">
    <location>
        <begin position="67"/>
        <end position="209"/>
    </location>
</feature>
<name>A0ABV8SML0_9GAMM</name>
<dbReference type="Gene3D" id="1.10.287.470">
    <property type="entry name" value="Helix hairpin bin"/>
    <property type="match status" value="1"/>
</dbReference>
<protein>
    <submittedName>
        <fullName evidence="9">Efflux RND transporter periplasmic adaptor subunit</fullName>
    </submittedName>
</protein>
<dbReference type="Pfam" id="PF25876">
    <property type="entry name" value="HH_MFP_RND"/>
    <property type="match status" value="1"/>
</dbReference>
<dbReference type="SUPFAM" id="SSF111369">
    <property type="entry name" value="HlyD-like secretion proteins"/>
    <property type="match status" value="1"/>
</dbReference>
<keyword evidence="4" id="KW-0732">Signal</keyword>
<dbReference type="PANTHER" id="PTHR30158:SF3">
    <property type="entry name" value="MULTIDRUG EFFLUX PUMP SUBUNIT ACRA-RELATED"/>
    <property type="match status" value="1"/>
</dbReference>
<proteinExistence type="inferred from homology"/>
<sequence>MTRPYRAPLTAAALSLIGMAVLTACGKPPMGPAGGPQGTPKVSTVVVQPQPVVLTTELPGRTSAVLVADVRPQVTGILQSRKFVEGSAVKKGDLLYQIDPATYQAAVDSAEAALAKAQANQHTTRLKAERYSELKAINAVSQQDADDADAALLQANAEVASARAALETARIDLAYTRVTSPITGRIGKSSVTAGALVTANQSATLATVQQLDPMYVDVTQSSNTVLQLKRAIAQGQLGDGTAKVKLVFDDGTTYPIEGKLQFSDVTVDANTGSVTLRAEFPNPKGELLPNLYVRAIIEEGTMSQALLVPQQAVSRDATGKPHALVVGSDGKVQQRQILTQRAIGNQWLVTDGLKAGDVLVVSGQQKVQPGALVEATPYQPPASDREQLASRVAM</sequence>
<evidence type="ECO:0000256" key="2">
    <source>
        <dbReference type="ARBA" id="ARBA00009477"/>
    </source>
</evidence>
<evidence type="ECO:0000313" key="10">
    <source>
        <dbReference type="Proteomes" id="UP001595904"/>
    </source>
</evidence>
<comment type="caution">
    <text evidence="9">The sequence shown here is derived from an EMBL/GenBank/DDBJ whole genome shotgun (WGS) entry which is preliminary data.</text>
</comment>
<evidence type="ECO:0000313" key="9">
    <source>
        <dbReference type="EMBL" id="MFC4308836.1"/>
    </source>
</evidence>
<dbReference type="NCBIfam" id="TIGR01730">
    <property type="entry name" value="RND_mfp"/>
    <property type="match status" value="1"/>
</dbReference>
<feature type="signal peptide" evidence="4">
    <location>
        <begin position="1"/>
        <end position="24"/>
    </location>
</feature>
<dbReference type="Gene3D" id="2.40.420.20">
    <property type="match status" value="1"/>
</dbReference>